<accession>A0A977PKX4</accession>
<name>A0A977PKX4_9CREN</name>
<keyword evidence="2" id="KW-1185">Reference proteome</keyword>
<protein>
    <submittedName>
        <fullName evidence="1">Uncharacterized protein</fullName>
    </submittedName>
</protein>
<proteinExistence type="predicted"/>
<gene>
    <name evidence="1" type="ORF">IPA_05150</name>
</gene>
<dbReference type="EMBL" id="CP006868">
    <property type="protein sequence ID" value="UXD22472.1"/>
    <property type="molecule type" value="Genomic_DNA"/>
</dbReference>
<organism evidence="1 2">
    <name type="scientific">Ignicoccus pacificus DSM 13166</name>
    <dbReference type="NCBI Taxonomy" id="940294"/>
    <lineage>
        <taxon>Archaea</taxon>
        <taxon>Thermoproteota</taxon>
        <taxon>Thermoprotei</taxon>
        <taxon>Desulfurococcales</taxon>
        <taxon>Desulfurococcaceae</taxon>
        <taxon>Ignicoccus</taxon>
    </lineage>
</organism>
<evidence type="ECO:0000313" key="1">
    <source>
        <dbReference type="EMBL" id="UXD22472.1"/>
    </source>
</evidence>
<dbReference type="AlphaFoldDB" id="A0A977PKX4"/>
<dbReference type="KEGG" id="ipc:IPA_05150"/>
<sequence length="280" mass="32160">MKLCAVYCKDAELELYVSRLEEMLGDSDFEFVRLSKDLPSFEGLLLPLEVMCQSRIRTKDCERILRFVRRAESLSLRSPKIYIGDELKLPSPLKRIINALTPFKELLNVKELGVPTVKTTNRGDAVLITAYEATSEGEVRDLAKLIINLIKEENELWLISPYRLSDEFKMSIKSLVFKSIGSTSKLKIADSIKDIKPYLRRASKCFYPYLKARPALFLHDCISSGIETIGPVGSSMERFFNRTYTIRESLRLSQFRELSVSYLYDVDKIVTNLETFLRIG</sequence>
<dbReference type="Proteomes" id="UP001063698">
    <property type="component" value="Chromosome"/>
</dbReference>
<evidence type="ECO:0000313" key="2">
    <source>
        <dbReference type="Proteomes" id="UP001063698"/>
    </source>
</evidence>
<reference evidence="1" key="1">
    <citation type="submission" date="2013-11" db="EMBL/GenBank/DDBJ databases">
        <title>Comparative genomics of Ignicoccus.</title>
        <authorList>
            <person name="Podar M."/>
        </authorList>
    </citation>
    <scope>NUCLEOTIDE SEQUENCE</scope>
    <source>
        <strain evidence="1">DSM 13166</strain>
    </source>
</reference>